<name>A0A0F8X8M3_9ZZZZ</name>
<evidence type="ECO:0000256" key="1">
    <source>
        <dbReference type="SAM" id="Phobius"/>
    </source>
</evidence>
<gene>
    <name evidence="2" type="ORF">LCGC14_3055740</name>
</gene>
<evidence type="ECO:0000313" key="2">
    <source>
        <dbReference type="EMBL" id="KKK57310.1"/>
    </source>
</evidence>
<proteinExistence type="predicted"/>
<feature type="transmembrane region" description="Helical" evidence="1">
    <location>
        <begin position="52"/>
        <end position="73"/>
    </location>
</feature>
<keyword evidence="1" id="KW-1133">Transmembrane helix</keyword>
<dbReference type="EMBL" id="LAZR01064548">
    <property type="protein sequence ID" value="KKK57310.1"/>
    <property type="molecule type" value="Genomic_DNA"/>
</dbReference>
<reference evidence="2" key="1">
    <citation type="journal article" date="2015" name="Nature">
        <title>Complex archaea that bridge the gap between prokaryotes and eukaryotes.</title>
        <authorList>
            <person name="Spang A."/>
            <person name="Saw J.H."/>
            <person name="Jorgensen S.L."/>
            <person name="Zaremba-Niedzwiedzka K."/>
            <person name="Martijn J."/>
            <person name="Lind A.E."/>
            <person name="van Eijk R."/>
            <person name="Schleper C."/>
            <person name="Guy L."/>
            <person name="Ettema T.J."/>
        </authorList>
    </citation>
    <scope>NUCLEOTIDE SEQUENCE</scope>
</reference>
<accession>A0A0F8X8M3</accession>
<sequence>MTRRVGKKNIEPMVVDVRRPDVNYRASSRFVRVNLKLPEYVSTPVRHNGKKWLRIGAMVTGTVFVIIIGIFVVRLTGMRTSLAQQGDMISQNFVTSLNALKEFRVADAIVPLEQNERTLKQVQGLFSGVPENLGLQAASSIIPVLKEASTFLKHIATFNLHLLQLSKELNELQGNAFAYFREDGEQLLTELRTIRDLVNVLKGDVEKLRNVAVSLERFTALGNIGRLIEDNYVAYGTDIYVLNDFLDGLIAFLDSEEETHVLLMFQNSSELRPAGGF</sequence>
<feature type="non-terminal residue" evidence="2">
    <location>
        <position position="277"/>
    </location>
</feature>
<keyword evidence="1" id="KW-0472">Membrane</keyword>
<keyword evidence="1" id="KW-0812">Transmembrane</keyword>
<protein>
    <submittedName>
        <fullName evidence="2">Uncharacterized protein</fullName>
    </submittedName>
</protein>
<organism evidence="2">
    <name type="scientific">marine sediment metagenome</name>
    <dbReference type="NCBI Taxonomy" id="412755"/>
    <lineage>
        <taxon>unclassified sequences</taxon>
        <taxon>metagenomes</taxon>
        <taxon>ecological metagenomes</taxon>
    </lineage>
</organism>
<comment type="caution">
    <text evidence="2">The sequence shown here is derived from an EMBL/GenBank/DDBJ whole genome shotgun (WGS) entry which is preliminary data.</text>
</comment>
<dbReference type="AlphaFoldDB" id="A0A0F8X8M3"/>